<name>T1GM48_MEGSC</name>
<dbReference type="PROSITE" id="PS50240">
    <property type="entry name" value="TRYPSIN_DOM"/>
    <property type="match status" value="1"/>
</dbReference>
<feature type="domain" description="Peptidase S1" evidence="4">
    <location>
        <begin position="31"/>
        <end position="190"/>
    </location>
</feature>
<evidence type="ECO:0000313" key="6">
    <source>
        <dbReference type="Proteomes" id="UP000015102"/>
    </source>
</evidence>
<dbReference type="STRING" id="36166.T1GM48"/>
<dbReference type="GO" id="GO:0006508">
    <property type="term" value="P:proteolysis"/>
    <property type="evidence" value="ECO:0007669"/>
    <property type="project" value="InterPro"/>
</dbReference>
<evidence type="ECO:0000313" key="5">
    <source>
        <dbReference type="EnsemblMetazoa" id="MESCA004616-PA"/>
    </source>
</evidence>
<feature type="chain" id="PRO_5004577480" description="Peptidase S1 domain-containing protein" evidence="3">
    <location>
        <begin position="20"/>
        <end position="190"/>
    </location>
</feature>
<dbReference type="Proteomes" id="UP000015102">
    <property type="component" value="Unassembled WGS sequence"/>
</dbReference>
<comment type="similarity">
    <text evidence="2">Belongs to the peptidase S1 family. CLIP subfamily.</text>
</comment>
<dbReference type="EnsemblMetazoa" id="MESCA004616-RA">
    <property type="protein sequence ID" value="MESCA004616-PA"/>
    <property type="gene ID" value="MESCA004616"/>
</dbReference>
<sequence>MKTLILLTACFLGTKLADSVPVNLKSIQPRVVGGMPAELRQFPYHVLITNVRDYGSLFCGGAVISNSWVLTFASCTNDIENITLLFGATNRYNTSEEGQVSQSISGLDSEKYIIRHPNRYDLALIRLPQKLIFNEYIQAVKLPSNYPFQTFVNSPAVVSGYGRAFNAGGLYETLQYGYGNIMDLNELVAL</sequence>
<dbReference type="InterPro" id="IPR001254">
    <property type="entry name" value="Trypsin_dom"/>
</dbReference>
<dbReference type="OMA" id="WHNDIAL"/>
<dbReference type="InterPro" id="IPR051487">
    <property type="entry name" value="Ser/Thr_Proteases_Immune/Dev"/>
</dbReference>
<dbReference type="Gene3D" id="2.40.10.10">
    <property type="entry name" value="Trypsin-like serine proteases"/>
    <property type="match status" value="1"/>
</dbReference>
<reference evidence="6" key="1">
    <citation type="submission" date="2013-02" db="EMBL/GenBank/DDBJ databases">
        <authorList>
            <person name="Hughes D."/>
        </authorList>
    </citation>
    <scope>NUCLEOTIDE SEQUENCE</scope>
    <source>
        <strain>Durham</strain>
        <strain evidence="6">NC isolate 2 -- Noor lab</strain>
    </source>
</reference>
<evidence type="ECO:0000256" key="2">
    <source>
        <dbReference type="ARBA" id="ARBA00024195"/>
    </source>
</evidence>
<dbReference type="PANTHER" id="PTHR24256">
    <property type="entry name" value="TRYPTASE-RELATED"/>
    <property type="match status" value="1"/>
</dbReference>
<dbReference type="EMBL" id="CAQQ02079540">
    <property type="status" value="NOT_ANNOTATED_CDS"/>
    <property type="molecule type" value="Genomic_DNA"/>
</dbReference>
<feature type="signal peptide" evidence="3">
    <location>
        <begin position="1"/>
        <end position="19"/>
    </location>
</feature>
<dbReference type="GO" id="GO:0004252">
    <property type="term" value="F:serine-type endopeptidase activity"/>
    <property type="evidence" value="ECO:0007669"/>
    <property type="project" value="InterPro"/>
</dbReference>
<dbReference type="InterPro" id="IPR043504">
    <property type="entry name" value="Peptidase_S1_PA_chymotrypsin"/>
</dbReference>
<reference evidence="5" key="2">
    <citation type="submission" date="2015-06" db="UniProtKB">
        <authorList>
            <consortium name="EnsemblMetazoa"/>
        </authorList>
    </citation>
    <scope>IDENTIFICATION</scope>
</reference>
<evidence type="ECO:0000256" key="1">
    <source>
        <dbReference type="ARBA" id="ARBA00023157"/>
    </source>
</evidence>
<dbReference type="SUPFAM" id="SSF50494">
    <property type="entry name" value="Trypsin-like serine proteases"/>
    <property type="match status" value="1"/>
</dbReference>
<dbReference type="HOGENOM" id="CLU_1429535_0_0_1"/>
<dbReference type="InterPro" id="IPR009003">
    <property type="entry name" value="Peptidase_S1_PA"/>
</dbReference>
<evidence type="ECO:0000259" key="4">
    <source>
        <dbReference type="PROSITE" id="PS50240"/>
    </source>
</evidence>
<dbReference type="AlphaFoldDB" id="T1GM48"/>
<proteinExistence type="inferred from homology"/>
<keyword evidence="6" id="KW-1185">Reference proteome</keyword>
<dbReference type="SMART" id="SM00020">
    <property type="entry name" value="Tryp_SPc"/>
    <property type="match status" value="1"/>
</dbReference>
<evidence type="ECO:0000256" key="3">
    <source>
        <dbReference type="SAM" id="SignalP"/>
    </source>
</evidence>
<keyword evidence="3" id="KW-0732">Signal</keyword>
<keyword evidence="1" id="KW-1015">Disulfide bond</keyword>
<accession>T1GM48</accession>
<organism evidence="5 6">
    <name type="scientific">Megaselia scalaris</name>
    <name type="common">Humpbacked fly</name>
    <name type="synonym">Phora scalaris</name>
    <dbReference type="NCBI Taxonomy" id="36166"/>
    <lineage>
        <taxon>Eukaryota</taxon>
        <taxon>Metazoa</taxon>
        <taxon>Ecdysozoa</taxon>
        <taxon>Arthropoda</taxon>
        <taxon>Hexapoda</taxon>
        <taxon>Insecta</taxon>
        <taxon>Pterygota</taxon>
        <taxon>Neoptera</taxon>
        <taxon>Endopterygota</taxon>
        <taxon>Diptera</taxon>
        <taxon>Brachycera</taxon>
        <taxon>Muscomorpha</taxon>
        <taxon>Platypezoidea</taxon>
        <taxon>Phoridae</taxon>
        <taxon>Megaseliini</taxon>
        <taxon>Megaselia</taxon>
    </lineage>
</organism>
<protein>
    <recommendedName>
        <fullName evidence="4">Peptidase S1 domain-containing protein</fullName>
    </recommendedName>
</protein>
<dbReference type="Pfam" id="PF00089">
    <property type="entry name" value="Trypsin"/>
    <property type="match status" value="1"/>
</dbReference>